<dbReference type="AlphaFoldDB" id="A0A6M3J489"/>
<proteinExistence type="predicted"/>
<accession>A0A6M3J489</accession>
<organism evidence="1">
    <name type="scientific">viral metagenome</name>
    <dbReference type="NCBI Taxonomy" id="1070528"/>
    <lineage>
        <taxon>unclassified sequences</taxon>
        <taxon>metagenomes</taxon>
        <taxon>organismal metagenomes</taxon>
    </lineage>
</organism>
<sequence>MDYIKRNYSSLLALADALIYKGVIDCSANPNYPAADAGHVYKVSVAGKIGGDSGTVVTTGDTLICSVDGTATGTQAAVGANWNIIQGNLDIESATAENDMLFGGTSPFGWLKKTLAQGKTVLFGTSTDLQENAPILQDASLSADGKYTAISSEAGVLGETVAFGEAVYFKAADSKWWKAKADVAATSGPVRIGLCVVVGDADDATIIVFIGTIRADALFDTFTISAPVFLSAATAGKIASAAPTGTTNFVVRTVGHAVDGNTVHVNVSQDYIELA</sequence>
<protein>
    <submittedName>
        <fullName evidence="1">Uncharacterized protein</fullName>
    </submittedName>
</protein>
<name>A0A6M3J489_9ZZZZ</name>
<reference evidence="1" key="1">
    <citation type="submission" date="2020-03" db="EMBL/GenBank/DDBJ databases">
        <title>The deep terrestrial virosphere.</title>
        <authorList>
            <person name="Holmfeldt K."/>
            <person name="Nilsson E."/>
            <person name="Simone D."/>
            <person name="Lopez-Fernandez M."/>
            <person name="Wu X."/>
            <person name="de Brujin I."/>
            <person name="Lundin D."/>
            <person name="Andersson A."/>
            <person name="Bertilsson S."/>
            <person name="Dopson M."/>
        </authorList>
    </citation>
    <scope>NUCLEOTIDE SEQUENCE</scope>
    <source>
        <strain evidence="1">MM415B00475</strain>
    </source>
</reference>
<dbReference type="EMBL" id="MT141524">
    <property type="protein sequence ID" value="QJA64706.1"/>
    <property type="molecule type" value="Genomic_DNA"/>
</dbReference>
<evidence type="ECO:0000313" key="1">
    <source>
        <dbReference type="EMBL" id="QJA64706.1"/>
    </source>
</evidence>
<gene>
    <name evidence="1" type="ORF">MM415B00475_0040</name>
</gene>